<sequence>MNRRGLAVIGFCLLTLGGCGKSYSMEEAVKNGDIVTTPEQHHMDRFATFLKHVDEKEKDTIRITNYTTEGDAILEDVSYDGKRFTYSLDSSRDAYGSQTDDRNKEICQNLEKRTENERSVVFLTDCEEGEDHEILVSDVAESEQ</sequence>
<organism evidence="1 2">
    <name type="scientific">Exiguobacterium undae</name>
    <dbReference type="NCBI Taxonomy" id="169177"/>
    <lineage>
        <taxon>Bacteria</taxon>
        <taxon>Bacillati</taxon>
        <taxon>Bacillota</taxon>
        <taxon>Bacilli</taxon>
        <taxon>Bacillales</taxon>
        <taxon>Bacillales Family XII. Incertae Sedis</taxon>
        <taxon>Exiguobacterium</taxon>
    </lineage>
</organism>
<name>A0ABX2VB59_9BACL</name>
<keyword evidence="2" id="KW-1185">Reference proteome</keyword>
<evidence type="ECO:0008006" key="3">
    <source>
        <dbReference type="Google" id="ProtNLM"/>
    </source>
</evidence>
<dbReference type="RefSeq" id="WP_028106310.1">
    <property type="nucleotide sequence ID" value="NZ_LVVL01000001.1"/>
</dbReference>
<dbReference type="EMBL" id="LVVL01000001">
    <property type="protein sequence ID" value="OAN15474.1"/>
    <property type="molecule type" value="Genomic_DNA"/>
</dbReference>
<accession>A0ABX2VB59</accession>
<reference evidence="1 2" key="1">
    <citation type="submission" date="2016-03" db="EMBL/GenBank/DDBJ databases">
        <authorList>
            <person name="Cho S.-Y."/>
            <person name="Lim S."/>
            <person name="Kim H."/>
            <person name="Soh E.H."/>
            <person name="Moon J.S."/>
        </authorList>
    </citation>
    <scope>NUCLEOTIDE SEQUENCE [LARGE SCALE GENOMIC DNA]</scope>
    <source>
        <strain evidence="1 2">KCTC 3810</strain>
    </source>
</reference>
<dbReference type="InterPro" id="IPR025372">
    <property type="entry name" value="DUF4362"/>
</dbReference>
<dbReference type="PROSITE" id="PS51257">
    <property type="entry name" value="PROKAR_LIPOPROTEIN"/>
    <property type="match status" value="1"/>
</dbReference>
<evidence type="ECO:0000313" key="2">
    <source>
        <dbReference type="Proteomes" id="UP000078447"/>
    </source>
</evidence>
<gene>
    <name evidence="1" type="ORF">A3783_05945</name>
</gene>
<comment type="caution">
    <text evidence="1">The sequence shown here is derived from an EMBL/GenBank/DDBJ whole genome shotgun (WGS) entry which is preliminary data.</text>
</comment>
<dbReference type="Proteomes" id="UP000078447">
    <property type="component" value="Unassembled WGS sequence"/>
</dbReference>
<dbReference type="Pfam" id="PF14275">
    <property type="entry name" value="DUF4362"/>
    <property type="match status" value="1"/>
</dbReference>
<protein>
    <recommendedName>
        <fullName evidence="3">DUF4362 domain-containing protein</fullName>
    </recommendedName>
</protein>
<proteinExistence type="predicted"/>
<evidence type="ECO:0000313" key="1">
    <source>
        <dbReference type="EMBL" id="OAN15474.1"/>
    </source>
</evidence>